<gene>
    <name evidence="1" type="ORF">EIY87_22465</name>
</gene>
<accession>A0A3R9ER43</accession>
<evidence type="ECO:0000313" key="1">
    <source>
        <dbReference type="EMBL" id="RSD16411.1"/>
    </source>
</evidence>
<proteinExistence type="predicted"/>
<keyword evidence="1" id="KW-0808">Transferase</keyword>
<sequence>MTPRLPPRSPRAYAQQVRGMAAKEALLSGVSVAELVERHYHRRLLARVFTSQGEDWVLEGGQSLLVRWPNNRHSTDIDLISHRTTVEAAVESLIYVHTRTAEIQDMDRPTRKIHFEARIGLQRMAGTSVDVVTAGERPRGSIITEPLPPAFASDCTTWPEVRMYPLEDVVSDKICALYTGYGAGGVGTSTRYKDLVDLILVAVKSTLPGEFTHRIVHLEAERRRTTGTPVRFPDRFAAPGEDWTGGYAGAARGVGALPSDLRTLDGAFALADAFITPLLRPAPPPGLWHPGERTWR</sequence>
<protein>
    <submittedName>
        <fullName evidence="1">Nucleotidyl transferase AbiEii/AbiGii toxin family protein</fullName>
    </submittedName>
</protein>
<dbReference type="Pfam" id="PF08843">
    <property type="entry name" value="AbiEii"/>
    <property type="match status" value="1"/>
</dbReference>
<reference evidence="1 2" key="1">
    <citation type="submission" date="2018-12" db="EMBL/GenBank/DDBJ databases">
        <title>Amycolatopsis eburnea sp. nov. actinomycete associate with arbuscular mycorrhiza fungal spore.</title>
        <authorList>
            <person name="Lumyong S."/>
            <person name="Chaiya L."/>
        </authorList>
    </citation>
    <scope>NUCLEOTIDE SEQUENCE [LARGE SCALE GENOMIC DNA]</scope>
    <source>
        <strain evidence="1 2">GLM-1</strain>
    </source>
</reference>
<dbReference type="GO" id="GO:0016740">
    <property type="term" value="F:transferase activity"/>
    <property type="evidence" value="ECO:0007669"/>
    <property type="project" value="UniProtKB-KW"/>
</dbReference>
<keyword evidence="2" id="KW-1185">Reference proteome</keyword>
<name>A0A3R9ER43_9PSEU</name>
<organism evidence="1 2">
    <name type="scientific">Amycolatopsis eburnea</name>
    <dbReference type="NCBI Taxonomy" id="2267691"/>
    <lineage>
        <taxon>Bacteria</taxon>
        <taxon>Bacillati</taxon>
        <taxon>Actinomycetota</taxon>
        <taxon>Actinomycetes</taxon>
        <taxon>Pseudonocardiales</taxon>
        <taxon>Pseudonocardiaceae</taxon>
        <taxon>Amycolatopsis</taxon>
    </lineage>
</organism>
<evidence type="ECO:0000313" key="2">
    <source>
        <dbReference type="Proteomes" id="UP000267081"/>
    </source>
</evidence>
<dbReference type="InterPro" id="IPR014942">
    <property type="entry name" value="AbiEii"/>
</dbReference>
<comment type="caution">
    <text evidence="1">The sequence shown here is derived from an EMBL/GenBank/DDBJ whole genome shotgun (WGS) entry which is preliminary data.</text>
</comment>
<dbReference type="Proteomes" id="UP000267081">
    <property type="component" value="Unassembled WGS sequence"/>
</dbReference>
<dbReference type="EMBL" id="RSEC01000048">
    <property type="protein sequence ID" value="RSD16411.1"/>
    <property type="molecule type" value="Genomic_DNA"/>
</dbReference>
<dbReference type="AlphaFoldDB" id="A0A3R9ER43"/>